<reference evidence="1 2" key="1">
    <citation type="journal article" date="2019" name="Genome Biol. Evol.">
        <title>Insights into the evolution of the New World diploid cottons (Gossypium, subgenus Houzingenia) based on genome sequencing.</title>
        <authorList>
            <person name="Grover C.E."/>
            <person name="Arick M.A. 2nd"/>
            <person name="Thrash A."/>
            <person name="Conover J.L."/>
            <person name="Sanders W.S."/>
            <person name="Peterson D.G."/>
            <person name="Frelichowski J.E."/>
            <person name="Scheffler J.A."/>
            <person name="Scheffler B.E."/>
            <person name="Wendel J.F."/>
        </authorList>
    </citation>
    <scope>NUCLEOTIDE SEQUENCE [LARGE SCALE GENOMIC DNA]</scope>
    <source>
        <strain evidence="1">4</strain>
        <tissue evidence="1">Leaf</tissue>
    </source>
</reference>
<dbReference type="Proteomes" id="UP000593574">
    <property type="component" value="Unassembled WGS sequence"/>
</dbReference>
<evidence type="ECO:0000313" key="1">
    <source>
        <dbReference type="EMBL" id="MBA0725604.1"/>
    </source>
</evidence>
<name>A0A7J9AQC7_9ROSI</name>
<gene>
    <name evidence="1" type="ORF">Golax_022175</name>
</gene>
<protein>
    <submittedName>
        <fullName evidence="1">Uncharacterized protein</fullName>
    </submittedName>
</protein>
<organism evidence="1 2">
    <name type="scientific">Gossypium laxum</name>
    <dbReference type="NCBI Taxonomy" id="34288"/>
    <lineage>
        <taxon>Eukaryota</taxon>
        <taxon>Viridiplantae</taxon>
        <taxon>Streptophyta</taxon>
        <taxon>Embryophyta</taxon>
        <taxon>Tracheophyta</taxon>
        <taxon>Spermatophyta</taxon>
        <taxon>Magnoliopsida</taxon>
        <taxon>eudicotyledons</taxon>
        <taxon>Gunneridae</taxon>
        <taxon>Pentapetalae</taxon>
        <taxon>rosids</taxon>
        <taxon>malvids</taxon>
        <taxon>Malvales</taxon>
        <taxon>Malvaceae</taxon>
        <taxon>Malvoideae</taxon>
        <taxon>Gossypium</taxon>
    </lineage>
</organism>
<dbReference type="EMBL" id="JABEZV010000011">
    <property type="protein sequence ID" value="MBA0725604.1"/>
    <property type="molecule type" value="Genomic_DNA"/>
</dbReference>
<keyword evidence="2" id="KW-1185">Reference proteome</keyword>
<sequence length="20" mass="2274">MTFGNKEGLCMFDVSHSQNQ</sequence>
<comment type="caution">
    <text evidence="1">The sequence shown here is derived from an EMBL/GenBank/DDBJ whole genome shotgun (WGS) entry which is preliminary data.</text>
</comment>
<accession>A0A7J9AQC7</accession>
<evidence type="ECO:0000313" key="2">
    <source>
        <dbReference type="Proteomes" id="UP000593574"/>
    </source>
</evidence>
<feature type="non-terminal residue" evidence="1">
    <location>
        <position position="20"/>
    </location>
</feature>
<dbReference type="AlphaFoldDB" id="A0A7J9AQC7"/>
<proteinExistence type="predicted"/>